<proteinExistence type="predicted"/>
<protein>
    <recommendedName>
        <fullName evidence="2">DeoxyPurine in DNA protein A domain-containing protein</fullName>
    </recommendedName>
</protein>
<name>A0A285NRM1_NATPI</name>
<reference evidence="3 4" key="1">
    <citation type="submission" date="2017-09" db="EMBL/GenBank/DDBJ databases">
        <authorList>
            <person name="Ehlers B."/>
            <person name="Leendertz F.H."/>
        </authorList>
    </citation>
    <scope>NUCLEOTIDE SEQUENCE [LARGE SCALE GENOMIC DNA]</scope>
    <source>
        <strain evidence="3 4">DSM 27208</strain>
    </source>
</reference>
<evidence type="ECO:0000256" key="1">
    <source>
        <dbReference type="SAM" id="MobiDB-lite"/>
    </source>
</evidence>
<dbReference type="InterPro" id="IPR055645">
    <property type="entry name" value="DpdA"/>
</dbReference>
<dbReference type="GO" id="GO:0006400">
    <property type="term" value="P:tRNA modification"/>
    <property type="evidence" value="ECO:0007669"/>
    <property type="project" value="InterPro"/>
</dbReference>
<evidence type="ECO:0000259" key="2">
    <source>
        <dbReference type="Pfam" id="PF23859"/>
    </source>
</evidence>
<dbReference type="Pfam" id="PF23859">
    <property type="entry name" value="DpdA"/>
    <property type="match status" value="1"/>
</dbReference>
<keyword evidence="4" id="KW-1185">Reference proteome</keyword>
<dbReference type="Gene3D" id="3.20.20.105">
    <property type="entry name" value="Queuine tRNA-ribosyltransferase-like"/>
    <property type="match status" value="1"/>
</dbReference>
<dbReference type="AlphaFoldDB" id="A0A285NRM1"/>
<feature type="domain" description="DeoxyPurine in DNA protein A" evidence="2">
    <location>
        <begin position="49"/>
        <end position="224"/>
    </location>
</feature>
<feature type="region of interest" description="Disordered" evidence="1">
    <location>
        <begin position="262"/>
        <end position="289"/>
    </location>
</feature>
<feature type="compositionally biased region" description="Polar residues" evidence="1">
    <location>
        <begin position="264"/>
        <end position="274"/>
    </location>
</feature>
<dbReference type="OrthoDB" id="350232at2157"/>
<dbReference type="SUPFAM" id="SSF51713">
    <property type="entry name" value="tRNA-guanine transglycosylase"/>
    <property type="match status" value="1"/>
</dbReference>
<gene>
    <name evidence="3" type="ORF">SAMN06269185_1508</name>
</gene>
<dbReference type="InterPro" id="IPR036511">
    <property type="entry name" value="TGT-like_sf"/>
</dbReference>
<dbReference type="EMBL" id="OBEJ01000002">
    <property type="protein sequence ID" value="SNZ12125.1"/>
    <property type="molecule type" value="Genomic_DNA"/>
</dbReference>
<accession>A0A285NRM1</accession>
<dbReference type="Proteomes" id="UP000219453">
    <property type="component" value="Unassembled WGS sequence"/>
</dbReference>
<dbReference type="RefSeq" id="WP_097008484.1">
    <property type="nucleotide sequence ID" value="NZ_OBEJ01000002.1"/>
</dbReference>
<organism evidence="3 4">
    <name type="scientific">Natronoarchaeum philippinense</name>
    <dbReference type="NCBI Taxonomy" id="558529"/>
    <lineage>
        <taxon>Archaea</taxon>
        <taxon>Methanobacteriati</taxon>
        <taxon>Methanobacteriota</taxon>
        <taxon>Stenosarchaea group</taxon>
        <taxon>Halobacteria</taxon>
        <taxon>Halobacteriales</taxon>
        <taxon>Natronoarchaeaceae</taxon>
    </lineage>
</organism>
<evidence type="ECO:0000313" key="4">
    <source>
        <dbReference type="Proteomes" id="UP000219453"/>
    </source>
</evidence>
<sequence>MMRESADRFTFYFGAASGSSRKALRELHEPNVMLNYATQNNTPWDGIDRLFIDSGGYSFMKGKGEYTTSNAAYLEFLEDHSPTLYALRDYPCEPEVLETHGRTVREHQRMTTDRHRELINSLSGFEISGQPISVLQGWTIDDYLNHVDEMRDAGTLTDYVGIGSVCRRNREAEIRRIILAVRKALPSSTRLHAFGVKGSVLQYPDVRDALTSADSQSYEMQAQWSVLNDLDAGSKTWRDSALEYLKQKRRIRTILAAKDDADTEQATLAPTTDGGTARYAETSLHRGER</sequence>
<evidence type="ECO:0000313" key="3">
    <source>
        <dbReference type="EMBL" id="SNZ12125.1"/>
    </source>
</evidence>